<dbReference type="Pfam" id="PF01051">
    <property type="entry name" value="Rep3_N"/>
    <property type="match status" value="1"/>
</dbReference>
<dbReference type="RefSeq" id="WP_255037979.1">
    <property type="nucleotide sequence ID" value="NZ_RJUF01000129.1"/>
</dbReference>
<feature type="region of interest" description="Disordered" evidence="2">
    <location>
        <begin position="335"/>
        <end position="355"/>
    </location>
</feature>
<evidence type="ECO:0000256" key="1">
    <source>
        <dbReference type="ARBA" id="ARBA00038283"/>
    </source>
</evidence>
<dbReference type="AlphaFoldDB" id="A0AAE3H362"/>
<dbReference type="InterPro" id="IPR036388">
    <property type="entry name" value="WH-like_DNA-bd_sf"/>
</dbReference>
<dbReference type="Proteomes" id="UP001204144">
    <property type="component" value="Unassembled WGS sequence"/>
</dbReference>
<dbReference type="EMBL" id="RJUF01000129">
    <property type="protein sequence ID" value="MCP9764269.1"/>
    <property type="molecule type" value="Genomic_DNA"/>
</dbReference>
<name>A0AAE3H362_9BACT</name>
<dbReference type="Gene3D" id="1.10.10.10">
    <property type="entry name" value="Winged helix-like DNA-binding domain superfamily/Winged helix DNA-binding domain"/>
    <property type="match status" value="2"/>
</dbReference>
<reference evidence="4 5" key="1">
    <citation type="submission" date="2018-11" db="EMBL/GenBank/DDBJ databases">
        <title>Novel bacteria species description.</title>
        <authorList>
            <person name="Han J.-H."/>
        </authorList>
    </citation>
    <scope>NUCLEOTIDE SEQUENCE [LARGE SCALE GENOMIC DNA]</scope>
    <source>
        <strain evidence="4 5">KCTC23259</strain>
    </source>
</reference>
<protein>
    <submittedName>
        <fullName evidence="4">RepB family plasmid replication initiator protein</fullName>
    </submittedName>
</protein>
<dbReference type="GO" id="GO:0003887">
    <property type="term" value="F:DNA-directed DNA polymerase activity"/>
    <property type="evidence" value="ECO:0007669"/>
    <property type="project" value="InterPro"/>
</dbReference>
<dbReference type="InterPro" id="IPR000525">
    <property type="entry name" value="Initiator_Rep_WH1"/>
</dbReference>
<evidence type="ECO:0000259" key="3">
    <source>
        <dbReference type="Pfam" id="PF01051"/>
    </source>
</evidence>
<sequence length="377" mass="43619">MKDKNEIILTAQSNQMTLSKMNVTTPYQKRILYAVIDSLSPHIKTKLEEAKGKTIGKHFALSKDIFDVVARICYKMKELEPHGNYGRLRQALKDLREKTVSIELKEGVILDTGLLLQAKHDERSEDVEIVVSLELYQFLADLSKGATMFQMKVAMSFRSIYAMKLYEYISMQREFKTFQINLDTFRFIMNCEDKFEFTKDLKKYVLDIAVQQINESETTDLKVAYTDRKKGKKVIGFTFFISKTENAHDSEMVKARAKNPVSLHWDFSKDLIENFKKIGLVIKGKNLDLIKALKLEMGEKRILEEMERVFAYSKEQKNPQGYMITALQNLLKSVQKEPGEMSPPERRKHAENLRPANVVKNTPTKIGDLTMSLFENK</sequence>
<accession>A0AAE3H362</accession>
<dbReference type="GO" id="GO:0006270">
    <property type="term" value="P:DNA replication initiation"/>
    <property type="evidence" value="ECO:0007669"/>
    <property type="project" value="InterPro"/>
</dbReference>
<dbReference type="Pfam" id="PF21205">
    <property type="entry name" value="Rep3_C"/>
    <property type="match status" value="1"/>
</dbReference>
<evidence type="ECO:0000256" key="2">
    <source>
        <dbReference type="SAM" id="MobiDB-lite"/>
    </source>
</evidence>
<evidence type="ECO:0000313" key="4">
    <source>
        <dbReference type="EMBL" id="MCP9764269.1"/>
    </source>
</evidence>
<feature type="domain" description="Initiator Rep protein WH1" evidence="3">
    <location>
        <begin position="11"/>
        <end position="169"/>
    </location>
</feature>
<organism evidence="4 5">
    <name type="scientific">Lacihabitans soyangensis</name>
    <dbReference type="NCBI Taxonomy" id="869394"/>
    <lineage>
        <taxon>Bacteria</taxon>
        <taxon>Pseudomonadati</taxon>
        <taxon>Bacteroidota</taxon>
        <taxon>Cytophagia</taxon>
        <taxon>Cytophagales</taxon>
        <taxon>Leadbetterellaceae</taxon>
        <taxon>Lacihabitans</taxon>
    </lineage>
</organism>
<comment type="similarity">
    <text evidence="1">Belongs to the initiator RepB protein family.</text>
</comment>
<gene>
    <name evidence="4" type="ORF">EGI31_15090</name>
</gene>
<feature type="compositionally biased region" description="Basic and acidic residues" evidence="2">
    <location>
        <begin position="335"/>
        <end position="352"/>
    </location>
</feature>
<evidence type="ECO:0000313" key="5">
    <source>
        <dbReference type="Proteomes" id="UP001204144"/>
    </source>
</evidence>
<comment type="caution">
    <text evidence="4">The sequence shown here is derived from an EMBL/GenBank/DDBJ whole genome shotgun (WGS) entry which is preliminary data.</text>
</comment>
<keyword evidence="5" id="KW-1185">Reference proteome</keyword>
<proteinExistence type="inferred from homology"/>
<dbReference type="SUPFAM" id="SSF46785">
    <property type="entry name" value="Winged helix' DNA-binding domain"/>
    <property type="match status" value="1"/>
</dbReference>
<dbReference type="InterPro" id="IPR036390">
    <property type="entry name" value="WH_DNA-bd_sf"/>
</dbReference>